<protein>
    <submittedName>
        <fullName evidence="1">Uncharacterized protein</fullName>
    </submittedName>
</protein>
<accession>A0ACC0M2Z0</accession>
<organism evidence="1 2">
    <name type="scientific">Rhododendron molle</name>
    <name type="common">Chinese azalea</name>
    <name type="synonym">Azalea mollis</name>
    <dbReference type="NCBI Taxonomy" id="49168"/>
    <lineage>
        <taxon>Eukaryota</taxon>
        <taxon>Viridiplantae</taxon>
        <taxon>Streptophyta</taxon>
        <taxon>Embryophyta</taxon>
        <taxon>Tracheophyta</taxon>
        <taxon>Spermatophyta</taxon>
        <taxon>Magnoliopsida</taxon>
        <taxon>eudicotyledons</taxon>
        <taxon>Gunneridae</taxon>
        <taxon>Pentapetalae</taxon>
        <taxon>asterids</taxon>
        <taxon>Ericales</taxon>
        <taxon>Ericaceae</taxon>
        <taxon>Ericoideae</taxon>
        <taxon>Rhodoreae</taxon>
        <taxon>Rhododendron</taxon>
    </lineage>
</organism>
<proteinExistence type="predicted"/>
<sequence>MLHFLLSQALVFSLALSSPADTTHGCALRHALSGVSMIYGGVGLVKVNGMSVAAAGGLYLLVRVRFRVFLG</sequence>
<evidence type="ECO:0000313" key="2">
    <source>
        <dbReference type="Proteomes" id="UP001062846"/>
    </source>
</evidence>
<keyword evidence="2" id="KW-1185">Reference proteome</keyword>
<dbReference type="Proteomes" id="UP001062846">
    <property type="component" value="Chromosome 10"/>
</dbReference>
<reference evidence="1" key="1">
    <citation type="submission" date="2022-02" db="EMBL/GenBank/DDBJ databases">
        <title>Plant Genome Project.</title>
        <authorList>
            <person name="Zhang R.-G."/>
        </authorList>
    </citation>
    <scope>NUCLEOTIDE SEQUENCE</scope>
    <source>
        <strain evidence="1">AT1</strain>
    </source>
</reference>
<dbReference type="EMBL" id="CM046397">
    <property type="protein sequence ID" value="KAI8535237.1"/>
    <property type="molecule type" value="Genomic_DNA"/>
</dbReference>
<evidence type="ECO:0000313" key="1">
    <source>
        <dbReference type="EMBL" id="KAI8535237.1"/>
    </source>
</evidence>
<name>A0ACC0M2Z0_RHOML</name>
<gene>
    <name evidence="1" type="ORF">RHMOL_Rhmol10G0158500</name>
</gene>
<comment type="caution">
    <text evidence="1">The sequence shown here is derived from an EMBL/GenBank/DDBJ whole genome shotgun (WGS) entry which is preliminary data.</text>
</comment>